<protein>
    <recommendedName>
        <fullName evidence="1">Toxin co-regulated pilus biosynthesis protein Q C-terminal domain-containing protein</fullName>
    </recommendedName>
</protein>
<sequence>MVFRNIATCSGSLMRYTNLLIALIAVPFVTNAYLRADGVIGAAGQGDLGRVASEIVPTGWKVKYTDPSLGQVRVDFTVRPWSEQWVSIARQHGLYVLLDGYTKTAVISKSEQGAVGDAYVINSKSQAANDLGWEDLLAKSSESKLPPLSKSAEPNPFVSTATASDVQLAKETASVNTPRATGNSQAIVKQDGFIPLRDVGGNAPTLGAVAAPIARQKVWRAEAGATLKEVLTKWGASENMVVKWETTSNYNIEVQFERTGDFLQAVNDTLFLYKNAEVPLYADAFPGQRLVIISASKKQVGMK</sequence>
<dbReference type="InterPro" id="IPR018927">
    <property type="entry name" value="Pilus_synth_Q_C"/>
</dbReference>
<accession>A0A4S5CHF0</accession>
<evidence type="ECO:0000313" key="2">
    <source>
        <dbReference type="EMBL" id="THJ43655.1"/>
    </source>
</evidence>
<dbReference type="Gene3D" id="3.55.50.70">
    <property type="match status" value="1"/>
</dbReference>
<dbReference type="EMBL" id="SSUX01000011">
    <property type="protein sequence ID" value="THJ43655.1"/>
    <property type="molecule type" value="Genomic_DNA"/>
</dbReference>
<organism evidence="2 3">
    <name type="scientific">Aeromonas veronii</name>
    <dbReference type="NCBI Taxonomy" id="654"/>
    <lineage>
        <taxon>Bacteria</taxon>
        <taxon>Pseudomonadati</taxon>
        <taxon>Pseudomonadota</taxon>
        <taxon>Gammaproteobacteria</taxon>
        <taxon>Aeromonadales</taxon>
        <taxon>Aeromonadaceae</taxon>
        <taxon>Aeromonas</taxon>
    </lineage>
</organism>
<name>A0A4S5CHF0_AERVE</name>
<feature type="domain" description="Toxin co-regulated pilus biosynthesis protein Q C-terminal" evidence="1">
    <location>
        <begin position="218"/>
        <end position="295"/>
    </location>
</feature>
<evidence type="ECO:0000313" key="3">
    <source>
        <dbReference type="Proteomes" id="UP000309618"/>
    </source>
</evidence>
<proteinExistence type="predicted"/>
<dbReference type="AlphaFoldDB" id="A0A4S5CHF0"/>
<gene>
    <name evidence="2" type="ORF">E8Q35_15225</name>
</gene>
<reference evidence="2 3" key="1">
    <citation type="submission" date="2019-04" db="EMBL/GenBank/DDBJ databases">
        <title>Comparative genomics of Aeromonas veronii strains pathogenic to fish.</title>
        <authorList>
            <person name="Cascarano M.C."/>
            <person name="Smyrli M."/>
            <person name="Katharios P."/>
        </authorList>
    </citation>
    <scope>NUCLEOTIDE SEQUENCE [LARGE SCALE GENOMIC DNA]</scope>
    <source>
        <strain evidence="2 3">XU1</strain>
    </source>
</reference>
<comment type="caution">
    <text evidence="2">The sequence shown here is derived from an EMBL/GenBank/DDBJ whole genome shotgun (WGS) entry which is preliminary data.</text>
</comment>
<evidence type="ECO:0000259" key="1">
    <source>
        <dbReference type="Pfam" id="PF10671"/>
    </source>
</evidence>
<dbReference type="Pfam" id="PF10671">
    <property type="entry name" value="TcpQ"/>
    <property type="match status" value="1"/>
</dbReference>
<dbReference type="Proteomes" id="UP000309618">
    <property type="component" value="Unassembled WGS sequence"/>
</dbReference>